<dbReference type="AlphaFoldDB" id="F4G314"/>
<name>F4G314_METCR</name>
<gene>
    <name evidence="2" type="ordered locus">Mcup_1107</name>
</gene>
<evidence type="ECO:0000256" key="1">
    <source>
        <dbReference type="SAM" id="MobiDB-lite"/>
    </source>
</evidence>
<reference evidence="2 3" key="1">
    <citation type="journal article" date="2011" name="J. Bacteriol.">
        <title>Complete genome sequence of Metallosphaera cuprina, a metal sulfide-oxidizing archaeon from a hot spring.</title>
        <authorList>
            <person name="Liu L.J."/>
            <person name="You X.Y."/>
            <person name="Zheng H."/>
            <person name="Wang S."/>
            <person name="Jiang C.Y."/>
            <person name="Liu S.J."/>
        </authorList>
    </citation>
    <scope>NUCLEOTIDE SEQUENCE [LARGE SCALE GENOMIC DNA]</scope>
    <source>
        <strain evidence="2 3">Ar-4</strain>
    </source>
</reference>
<protein>
    <submittedName>
        <fullName evidence="2">Uncharacterized protein</fullName>
    </submittedName>
</protein>
<sequence length="45" mass="5023">MRQIRRLSQSLRGPVLRSGHVPQGGNGVADRQGAQRVELRVHDSF</sequence>
<evidence type="ECO:0000313" key="2">
    <source>
        <dbReference type="EMBL" id="AEB95212.1"/>
    </source>
</evidence>
<organism evidence="2 3">
    <name type="scientific">Metallosphaera cuprina (strain Ar-4)</name>
    <dbReference type="NCBI Taxonomy" id="1006006"/>
    <lineage>
        <taxon>Archaea</taxon>
        <taxon>Thermoproteota</taxon>
        <taxon>Thermoprotei</taxon>
        <taxon>Sulfolobales</taxon>
        <taxon>Sulfolobaceae</taxon>
        <taxon>Metallosphaera</taxon>
    </lineage>
</organism>
<feature type="region of interest" description="Disordered" evidence="1">
    <location>
        <begin position="1"/>
        <end position="45"/>
    </location>
</feature>
<dbReference type="PATRIC" id="fig|1006006.8.peg.1099"/>
<feature type="compositionally biased region" description="Polar residues" evidence="1">
    <location>
        <begin position="1"/>
        <end position="11"/>
    </location>
</feature>
<proteinExistence type="predicted"/>
<dbReference type="KEGG" id="mcn:Mcup_1107"/>
<keyword evidence="3" id="KW-1185">Reference proteome</keyword>
<dbReference type="Proteomes" id="UP000007812">
    <property type="component" value="Chromosome"/>
</dbReference>
<dbReference type="GeneID" id="43500531"/>
<dbReference type="RefSeq" id="WP_013737710.1">
    <property type="nucleotide sequence ID" value="NC_015435.1"/>
</dbReference>
<dbReference type="HOGENOM" id="CLU_3194487_0_0_2"/>
<accession>F4G314</accession>
<evidence type="ECO:0000313" key="3">
    <source>
        <dbReference type="Proteomes" id="UP000007812"/>
    </source>
</evidence>
<dbReference type="EMBL" id="CP002656">
    <property type="protein sequence ID" value="AEB95212.1"/>
    <property type="molecule type" value="Genomic_DNA"/>
</dbReference>